<proteinExistence type="predicted"/>
<feature type="transmembrane region" description="Helical" evidence="1">
    <location>
        <begin position="78"/>
        <end position="95"/>
    </location>
</feature>
<protein>
    <submittedName>
        <fullName evidence="2">Signal peptide protein</fullName>
    </submittedName>
</protein>
<name>A0A0D7EW00_RHOPL</name>
<reference evidence="2 3" key="1">
    <citation type="submission" date="2014-11" db="EMBL/GenBank/DDBJ databases">
        <title>Genomics and ecophysiology of heterotrophic nitrogen fixing bacteria isolated from estuarine surface water.</title>
        <authorList>
            <person name="Bentzon-Tilia M."/>
            <person name="Severin I."/>
            <person name="Hansen L.H."/>
            <person name="Riemann L."/>
        </authorList>
    </citation>
    <scope>NUCLEOTIDE SEQUENCE [LARGE SCALE GENOMIC DNA]</scope>
    <source>
        <strain evidence="2 3">BAL398</strain>
    </source>
</reference>
<evidence type="ECO:0000313" key="3">
    <source>
        <dbReference type="Proteomes" id="UP000032515"/>
    </source>
</evidence>
<sequence>MIRGFFRLIGLLLLTGGFVFLVYDGARSVADNALRWTRLGESWNDIHQSSQQAFRVKVEAAAPWLWDNVIKLLLDQPTFAVLGVLGILLMLTFRARKPLIGYARD</sequence>
<comment type="caution">
    <text evidence="2">The sequence shown here is derived from an EMBL/GenBank/DDBJ whole genome shotgun (WGS) entry which is preliminary data.</text>
</comment>
<accession>A0A0D7EW00</accession>
<gene>
    <name evidence="2" type="ORF">OO17_08790</name>
</gene>
<keyword evidence="1" id="KW-0472">Membrane</keyword>
<keyword evidence="1" id="KW-0812">Transmembrane</keyword>
<dbReference type="PATRIC" id="fig|1076.23.peg.1072"/>
<dbReference type="Proteomes" id="UP000032515">
    <property type="component" value="Unassembled WGS sequence"/>
</dbReference>
<keyword evidence="1" id="KW-1133">Transmembrane helix</keyword>
<dbReference type="OrthoDB" id="8139648at2"/>
<organism evidence="2 3">
    <name type="scientific">Rhodopseudomonas palustris</name>
    <dbReference type="NCBI Taxonomy" id="1076"/>
    <lineage>
        <taxon>Bacteria</taxon>
        <taxon>Pseudomonadati</taxon>
        <taxon>Pseudomonadota</taxon>
        <taxon>Alphaproteobacteria</taxon>
        <taxon>Hyphomicrobiales</taxon>
        <taxon>Nitrobacteraceae</taxon>
        <taxon>Rhodopseudomonas</taxon>
    </lineage>
</organism>
<dbReference type="EMBL" id="JXXE01000171">
    <property type="protein sequence ID" value="KIZ44968.1"/>
    <property type="molecule type" value="Genomic_DNA"/>
</dbReference>
<evidence type="ECO:0000313" key="2">
    <source>
        <dbReference type="EMBL" id="KIZ44968.1"/>
    </source>
</evidence>
<evidence type="ECO:0000256" key="1">
    <source>
        <dbReference type="SAM" id="Phobius"/>
    </source>
</evidence>
<dbReference type="AlphaFoldDB" id="A0A0D7EW00"/>
<dbReference type="RefSeq" id="WP_044408786.1">
    <property type="nucleotide sequence ID" value="NZ_JXXE01000171.1"/>
</dbReference>
<dbReference type="STRING" id="1421013.GCA_000504425_03301"/>